<name>A0ACB7P9T9_9PEZI</name>
<protein>
    <submittedName>
        <fullName evidence="1">Serine hydrolase FSH</fullName>
    </submittedName>
</protein>
<keyword evidence="1" id="KW-0378">Hydrolase</keyword>
<proteinExistence type="predicted"/>
<evidence type="ECO:0000313" key="1">
    <source>
        <dbReference type="EMBL" id="KAH6635944.1"/>
    </source>
</evidence>
<sequence>MTKPSIVFLHGSGTNADIFRLQTRKLAALLQPHFTLLYPDAPYPSGPGPGVLPFFEGCDPFATWMDDSSAAAEDAYWSLEDDDSGAARLLESVERLVREEGGGGELVGVVGFSMGAKVGMEVVRRLEGREDAGGGGVKVVVCVCGTVPYRGGGDVAREEGGRRMLGRGVVRVQSVHLMGETDPWRAEGEKLVGYFGEEGRKVMWFKGGHHMPAEDAVNKQVARIMLAACGKV</sequence>
<gene>
    <name evidence="1" type="ORF">F5144DRAFT_644304</name>
</gene>
<evidence type="ECO:0000313" key="2">
    <source>
        <dbReference type="Proteomes" id="UP000724584"/>
    </source>
</evidence>
<dbReference type="EMBL" id="JAGIZQ010000003">
    <property type="protein sequence ID" value="KAH6635944.1"/>
    <property type="molecule type" value="Genomic_DNA"/>
</dbReference>
<comment type="caution">
    <text evidence="1">The sequence shown here is derived from an EMBL/GenBank/DDBJ whole genome shotgun (WGS) entry which is preliminary data.</text>
</comment>
<keyword evidence="2" id="KW-1185">Reference proteome</keyword>
<organism evidence="1 2">
    <name type="scientific">Chaetomium tenue</name>
    <dbReference type="NCBI Taxonomy" id="1854479"/>
    <lineage>
        <taxon>Eukaryota</taxon>
        <taxon>Fungi</taxon>
        <taxon>Dikarya</taxon>
        <taxon>Ascomycota</taxon>
        <taxon>Pezizomycotina</taxon>
        <taxon>Sordariomycetes</taxon>
        <taxon>Sordariomycetidae</taxon>
        <taxon>Sordariales</taxon>
        <taxon>Chaetomiaceae</taxon>
        <taxon>Chaetomium</taxon>
    </lineage>
</organism>
<accession>A0ACB7P9T9</accession>
<reference evidence="1 2" key="1">
    <citation type="journal article" date="2021" name="Nat. Commun.">
        <title>Genetic determinants of endophytism in the Arabidopsis root mycobiome.</title>
        <authorList>
            <person name="Mesny F."/>
            <person name="Miyauchi S."/>
            <person name="Thiergart T."/>
            <person name="Pickel B."/>
            <person name="Atanasova L."/>
            <person name="Karlsson M."/>
            <person name="Huettel B."/>
            <person name="Barry K.W."/>
            <person name="Haridas S."/>
            <person name="Chen C."/>
            <person name="Bauer D."/>
            <person name="Andreopoulos W."/>
            <person name="Pangilinan J."/>
            <person name="LaButti K."/>
            <person name="Riley R."/>
            <person name="Lipzen A."/>
            <person name="Clum A."/>
            <person name="Drula E."/>
            <person name="Henrissat B."/>
            <person name="Kohler A."/>
            <person name="Grigoriev I.V."/>
            <person name="Martin F.M."/>
            <person name="Hacquard S."/>
        </authorList>
    </citation>
    <scope>NUCLEOTIDE SEQUENCE [LARGE SCALE GENOMIC DNA]</scope>
    <source>
        <strain evidence="1 2">MPI-SDFR-AT-0079</strain>
    </source>
</reference>
<dbReference type="Proteomes" id="UP000724584">
    <property type="component" value="Unassembled WGS sequence"/>
</dbReference>